<dbReference type="SUPFAM" id="SSF53335">
    <property type="entry name" value="S-adenosyl-L-methionine-dependent methyltransferases"/>
    <property type="match status" value="1"/>
</dbReference>
<dbReference type="PROSITE" id="PS50293">
    <property type="entry name" value="TPR_REGION"/>
    <property type="match status" value="1"/>
</dbReference>
<accession>A0A3N6P8Z2</accession>
<dbReference type="GO" id="GO:0032259">
    <property type="term" value="P:methylation"/>
    <property type="evidence" value="ECO:0007669"/>
    <property type="project" value="UniProtKB-KW"/>
</dbReference>
<dbReference type="InterPro" id="IPR029063">
    <property type="entry name" value="SAM-dependent_MTases_sf"/>
</dbReference>
<dbReference type="Pfam" id="PF13181">
    <property type="entry name" value="TPR_8"/>
    <property type="match status" value="1"/>
</dbReference>
<dbReference type="PROSITE" id="PS50005">
    <property type="entry name" value="TPR"/>
    <property type="match status" value="4"/>
</dbReference>
<dbReference type="InterPro" id="IPR011990">
    <property type="entry name" value="TPR-like_helical_dom_sf"/>
</dbReference>
<dbReference type="GO" id="GO:0008168">
    <property type="term" value="F:methyltransferase activity"/>
    <property type="evidence" value="ECO:0007669"/>
    <property type="project" value="UniProtKB-KW"/>
</dbReference>
<dbReference type="SUPFAM" id="SSF48452">
    <property type="entry name" value="TPR-like"/>
    <property type="match status" value="1"/>
</dbReference>
<evidence type="ECO:0000256" key="1">
    <source>
        <dbReference type="PROSITE-ProRule" id="PRU00339"/>
    </source>
</evidence>
<dbReference type="RefSeq" id="WP_124144674.1">
    <property type="nucleotide sequence ID" value="NZ_CAWOKI010000032.1"/>
</dbReference>
<protein>
    <submittedName>
        <fullName evidence="3">FkbM family methyltransferase</fullName>
    </submittedName>
</protein>
<evidence type="ECO:0000313" key="4">
    <source>
        <dbReference type="Proteomes" id="UP000269154"/>
    </source>
</evidence>
<gene>
    <name evidence="3" type="ORF">D5R40_08435</name>
</gene>
<name>A0A3N6P8Z2_9CYAN</name>
<dbReference type="Pfam" id="PF05050">
    <property type="entry name" value="Methyltransf_21"/>
    <property type="match status" value="1"/>
</dbReference>
<feature type="domain" description="Methyltransferase FkbM" evidence="2">
    <location>
        <begin position="245"/>
        <end position="396"/>
    </location>
</feature>
<dbReference type="EMBL" id="RCBY01000033">
    <property type="protein sequence ID" value="RQH47941.1"/>
    <property type="molecule type" value="Genomic_DNA"/>
</dbReference>
<evidence type="ECO:0000313" key="3">
    <source>
        <dbReference type="EMBL" id="RQH47941.1"/>
    </source>
</evidence>
<feature type="repeat" description="TPR" evidence="1">
    <location>
        <begin position="107"/>
        <end position="140"/>
    </location>
</feature>
<proteinExistence type="predicted"/>
<feature type="repeat" description="TPR" evidence="1">
    <location>
        <begin position="72"/>
        <end position="105"/>
    </location>
</feature>
<evidence type="ECO:0000259" key="2">
    <source>
        <dbReference type="Pfam" id="PF05050"/>
    </source>
</evidence>
<dbReference type="Gene3D" id="1.25.40.10">
    <property type="entry name" value="Tetratricopeptide repeat domain"/>
    <property type="match status" value="2"/>
</dbReference>
<keyword evidence="4" id="KW-1185">Reference proteome</keyword>
<keyword evidence="3" id="KW-0489">Methyltransferase</keyword>
<dbReference type="Gene3D" id="3.40.50.150">
    <property type="entry name" value="Vaccinia Virus protein VP39"/>
    <property type="match status" value="1"/>
</dbReference>
<dbReference type="AlphaFoldDB" id="A0A3N6P8Z2"/>
<dbReference type="PANTHER" id="PTHR12558:SF13">
    <property type="entry name" value="CELL DIVISION CYCLE PROTEIN 27 HOMOLOG"/>
    <property type="match status" value="1"/>
</dbReference>
<organism evidence="3 4">
    <name type="scientific">Okeania hirsuta</name>
    <dbReference type="NCBI Taxonomy" id="1458930"/>
    <lineage>
        <taxon>Bacteria</taxon>
        <taxon>Bacillati</taxon>
        <taxon>Cyanobacteriota</taxon>
        <taxon>Cyanophyceae</taxon>
        <taxon>Oscillatoriophycideae</taxon>
        <taxon>Oscillatoriales</taxon>
        <taxon>Microcoleaceae</taxon>
        <taxon>Okeania</taxon>
    </lineage>
</organism>
<comment type="caution">
    <text evidence="3">The sequence shown here is derived from an EMBL/GenBank/DDBJ whole genome shotgun (WGS) entry which is preliminary data.</text>
</comment>
<keyword evidence="1" id="KW-0802">TPR repeat</keyword>
<sequence>MTDINQAFQKAINLQKEGKLKEAESIYIDILKSDSNHVPTLINLGLIEQNQGKLDEASQFYKYAFSIEPNNISLLYLLAKITQELNQLDEAIIYWQKLAELKPDSALEFYGNIGNSLVQQGKFDQALNYFHRALEISPKSFQAHQAIGNLLIRQDKLLEAKSEFSRALEINPNYQVAKVWLTLVDKLLKGDNLVSFNYQNTLIKFEITGKNLAVEIANVGGSFYELAELEFIRQNLKSTAPVIVDVGANTGNHLVYFGKIIQAAKIIPIEFHPEIIAALKRHISINQVGNIDLSKLGYAIGKNRGKSFIKEHPAKDLFLTEIDNKIINGQELVVVPLDEIITEKVDFIKIDVQGKEIDVLEGAKNLISSYRPDMLVEVAKNNIKDFRKFLAAVNYQTVKAFDHGRYVNFYIKYTH</sequence>
<dbReference type="InterPro" id="IPR006342">
    <property type="entry name" value="FkbM_mtfrase"/>
</dbReference>
<dbReference type="Pfam" id="PF14559">
    <property type="entry name" value="TPR_19"/>
    <property type="match status" value="1"/>
</dbReference>
<dbReference type="Pfam" id="PF00515">
    <property type="entry name" value="TPR_1"/>
    <property type="match status" value="1"/>
</dbReference>
<keyword evidence="3" id="KW-0808">Transferase</keyword>
<dbReference type="NCBIfam" id="TIGR01444">
    <property type="entry name" value="fkbM_fam"/>
    <property type="match status" value="1"/>
</dbReference>
<dbReference type="PANTHER" id="PTHR12558">
    <property type="entry name" value="CELL DIVISION CYCLE 16,23,27"/>
    <property type="match status" value="1"/>
</dbReference>
<feature type="repeat" description="TPR" evidence="1">
    <location>
        <begin position="38"/>
        <end position="71"/>
    </location>
</feature>
<feature type="repeat" description="TPR" evidence="1">
    <location>
        <begin position="141"/>
        <end position="174"/>
    </location>
</feature>
<dbReference type="InterPro" id="IPR019734">
    <property type="entry name" value="TPR_rpt"/>
</dbReference>
<dbReference type="OrthoDB" id="5329963at2"/>
<dbReference type="SMART" id="SM00028">
    <property type="entry name" value="TPR"/>
    <property type="match status" value="5"/>
</dbReference>
<dbReference type="Proteomes" id="UP000269154">
    <property type="component" value="Unassembled WGS sequence"/>
</dbReference>
<reference evidence="3 4" key="1">
    <citation type="journal article" date="2018" name="ACS Chem. Biol.">
        <title>Ketoreductase domain dysfunction expands chemodiversity: malyngamide biosynthesis in the cyanobacterium Okeania hirsuta.</title>
        <authorList>
            <person name="Moss N.A."/>
            <person name="Leao T."/>
            <person name="Rankin M."/>
            <person name="McCullough T.M."/>
            <person name="Qu P."/>
            <person name="Korobeynikov A."/>
            <person name="Smith J.L."/>
            <person name="Gerwick L."/>
            <person name="Gerwick W.H."/>
        </authorList>
    </citation>
    <scope>NUCLEOTIDE SEQUENCE [LARGE SCALE GENOMIC DNA]</scope>
    <source>
        <strain evidence="3 4">PAB10Feb10-1</strain>
    </source>
</reference>